<comment type="activity regulation">
    <text evidence="12">Activated by a monovalent cation that binds near, but not in, the active site. The most likely occupant of the site in vivo is potassium. Ion binding induces a conformational change that may alter substrate affinity.</text>
</comment>
<evidence type="ECO:0000313" key="14">
    <source>
        <dbReference type="EMBL" id="GAA3746623.1"/>
    </source>
</evidence>
<dbReference type="PANTHER" id="PTHR10584:SF166">
    <property type="entry name" value="RIBOKINASE"/>
    <property type="match status" value="1"/>
</dbReference>
<dbReference type="CDD" id="cd01174">
    <property type="entry name" value="ribokinase"/>
    <property type="match status" value="1"/>
</dbReference>
<evidence type="ECO:0000256" key="12">
    <source>
        <dbReference type="HAMAP-Rule" id="MF_01987"/>
    </source>
</evidence>
<evidence type="ECO:0000256" key="3">
    <source>
        <dbReference type="ARBA" id="ARBA00016943"/>
    </source>
</evidence>
<keyword evidence="7 12" id="KW-0418">Kinase</keyword>
<comment type="similarity">
    <text evidence="12">Belongs to the carbohydrate kinase PfkB family. Ribokinase subfamily.</text>
</comment>
<dbReference type="InterPro" id="IPR011611">
    <property type="entry name" value="PfkB_dom"/>
</dbReference>
<proteinExistence type="inferred from homology"/>
<comment type="caution">
    <text evidence="14">The sequence shown here is derived from an EMBL/GenBank/DDBJ whole genome shotgun (WGS) entry which is preliminary data.</text>
</comment>
<keyword evidence="12" id="KW-0963">Cytoplasm</keyword>
<evidence type="ECO:0000256" key="9">
    <source>
        <dbReference type="ARBA" id="ARBA00022842"/>
    </source>
</evidence>
<comment type="similarity">
    <text evidence="1">Belongs to the carbohydrate kinase pfkB family.</text>
</comment>
<feature type="binding site" evidence="12">
    <location>
        <position position="142"/>
    </location>
    <ligand>
        <name>substrate</name>
    </ligand>
</feature>
<feature type="binding site" evidence="12">
    <location>
        <begin position="43"/>
        <end position="47"/>
    </location>
    <ligand>
        <name>substrate</name>
    </ligand>
</feature>
<feature type="binding site" evidence="12">
    <location>
        <position position="186"/>
    </location>
    <ligand>
        <name>ATP</name>
        <dbReference type="ChEBI" id="CHEBI:30616"/>
    </ligand>
</feature>
<comment type="catalytic activity">
    <reaction evidence="12">
        <text>D-ribose + ATP = D-ribose 5-phosphate + ADP + H(+)</text>
        <dbReference type="Rhea" id="RHEA:13697"/>
        <dbReference type="ChEBI" id="CHEBI:15378"/>
        <dbReference type="ChEBI" id="CHEBI:30616"/>
        <dbReference type="ChEBI" id="CHEBI:47013"/>
        <dbReference type="ChEBI" id="CHEBI:78346"/>
        <dbReference type="ChEBI" id="CHEBI:456216"/>
        <dbReference type="EC" id="2.7.1.15"/>
    </reaction>
</comment>
<feature type="active site" description="Proton acceptor" evidence="12">
    <location>
        <position position="249"/>
    </location>
</feature>
<evidence type="ECO:0000256" key="6">
    <source>
        <dbReference type="ARBA" id="ARBA00022741"/>
    </source>
</evidence>
<evidence type="ECO:0000256" key="4">
    <source>
        <dbReference type="ARBA" id="ARBA00022679"/>
    </source>
</evidence>
<keyword evidence="9 12" id="KW-0460">Magnesium</keyword>
<comment type="function">
    <text evidence="12">Catalyzes the phosphorylation of ribose at O-5 in a reaction requiring ATP and magnesium. The resulting D-ribose-5-phosphate can then be used either for sythesis of nucleotides, histidine, and tryptophan, or as a component of the pentose phosphate pathway.</text>
</comment>
<comment type="subunit">
    <text evidence="12">Homodimer.</text>
</comment>
<dbReference type="Pfam" id="PF00294">
    <property type="entry name" value="PfkB"/>
    <property type="match status" value="1"/>
</dbReference>
<dbReference type="InterPro" id="IPR011877">
    <property type="entry name" value="Ribokinase"/>
</dbReference>
<evidence type="ECO:0000313" key="15">
    <source>
        <dbReference type="Proteomes" id="UP001501004"/>
    </source>
</evidence>
<feature type="binding site" evidence="12">
    <location>
        <position position="245"/>
    </location>
    <ligand>
        <name>K(+)</name>
        <dbReference type="ChEBI" id="CHEBI:29103"/>
    </ligand>
</feature>
<evidence type="ECO:0000256" key="5">
    <source>
        <dbReference type="ARBA" id="ARBA00022723"/>
    </source>
</evidence>
<reference evidence="15" key="1">
    <citation type="journal article" date="2019" name="Int. J. Syst. Evol. Microbiol.">
        <title>The Global Catalogue of Microorganisms (GCM) 10K type strain sequencing project: providing services to taxonomists for standard genome sequencing and annotation.</title>
        <authorList>
            <consortium name="The Broad Institute Genomics Platform"/>
            <consortium name="The Broad Institute Genome Sequencing Center for Infectious Disease"/>
            <person name="Wu L."/>
            <person name="Ma J."/>
        </authorList>
    </citation>
    <scope>NUCLEOTIDE SEQUENCE [LARGE SCALE GENOMIC DNA]</scope>
    <source>
        <strain evidence="15">JCM 16949</strain>
    </source>
</reference>
<evidence type="ECO:0000256" key="7">
    <source>
        <dbReference type="ARBA" id="ARBA00022777"/>
    </source>
</evidence>
<keyword evidence="11 12" id="KW-0119">Carbohydrate metabolism</keyword>
<keyword evidence="4 12" id="KW-0808">Transferase</keyword>
<keyword evidence="10 12" id="KW-0630">Potassium</keyword>
<dbReference type="HAMAP" id="MF_01987">
    <property type="entry name" value="Ribokinase"/>
    <property type="match status" value="1"/>
</dbReference>
<feature type="binding site" evidence="12">
    <location>
        <position position="279"/>
    </location>
    <ligand>
        <name>K(+)</name>
        <dbReference type="ChEBI" id="CHEBI:29103"/>
    </ligand>
</feature>
<protein>
    <recommendedName>
        <fullName evidence="3 12">Ribokinase</fullName>
        <shortName evidence="12">RK</shortName>
        <ecNumber evidence="2 12">2.7.1.15</ecNumber>
    </recommendedName>
</protein>
<dbReference type="SUPFAM" id="SSF53613">
    <property type="entry name" value="Ribokinase-like"/>
    <property type="match status" value="1"/>
</dbReference>
<accession>A0ABP7FSK8</accession>
<comment type="cofactor">
    <cofactor evidence="12">
        <name>Mg(2+)</name>
        <dbReference type="ChEBI" id="CHEBI:18420"/>
    </cofactor>
    <text evidence="12">Requires a divalent cation, most likely magnesium in vivo, as an electrophilic catalyst to aid phosphoryl group transfer. It is the chelate of the metal and the nucleotide that is the actual substrate.</text>
</comment>
<evidence type="ECO:0000256" key="2">
    <source>
        <dbReference type="ARBA" id="ARBA00012035"/>
    </source>
</evidence>
<feature type="binding site" evidence="12">
    <location>
        <begin position="248"/>
        <end position="249"/>
    </location>
    <ligand>
        <name>ATP</name>
        <dbReference type="ChEBI" id="CHEBI:30616"/>
    </ligand>
</feature>
<gene>
    <name evidence="12" type="primary">rbsK</name>
    <name evidence="14" type="ORF">GCM10022239_22730</name>
</gene>
<feature type="binding site" evidence="12">
    <location>
        <begin position="216"/>
        <end position="221"/>
    </location>
    <ligand>
        <name>ATP</name>
        <dbReference type="ChEBI" id="CHEBI:30616"/>
    </ligand>
</feature>
<comment type="subcellular location">
    <subcellularLocation>
        <location evidence="12">Cytoplasm</location>
    </subcellularLocation>
</comment>
<evidence type="ECO:0000256" key="8">
    <source>
        <dbReference type="ARBA" id="ARBA00022840"/>
    </source>
</evidence>
<comment type="pathway">
    <text evidence="12">Carbohydrate metabolism; D-ribose degradation; D-ribose 5-phosphate from beta-D-ribopyranose: step 2/2.</text>
</comment>
<dbReference type="InterPro" id="IPR002173">
    <property type="entry name" value="Carboh/pur_kinase_PfkB_CS"/>
</dbReference>
<organism evidence="14 15">
    <name type="scientific">Leifsonella bigeumensis</name>
    <dbReference type="NCBI Taxonomy" id="433643"/>
    <lineage>
        <taxon>Bacteria</taxon>
        <taxon>Bacillati</taxon>
        <taxon>Actinomycetota</taxon>
        <taxon>Actinomycetes</taxon>
        <taxon>Micrococcales</taxon>
        <taxon>Microbacteriaceae</taxon>
        <taxon>Leifsonella</taxon>
    </lineage>
</organism>
<feature type="binding site" evidence="12">
    <location>
        <position position="282"/>
    </location>
    <ligand>
        <name>K(+)</name>
        <dbReference type="ChEBI" id="CHEBI:29103"/>
    </ligand>
</feature>
<feature type="domain" description="Carbohydrate kinase PfkB" evidence="13">
    <location>
        <begin position="8"/>
        <end position="290"/>
    </location>
</feature>
<keyword evidence="6 12" id="KW-0547">Nucleotide-binding</keyword>
<name>A0ABP7FSK8_9MICO</name>
<comment type="caution">
    <text evidence="12">Lacks conserved residue(s) required for the propagation of feature annotation.</text>
</comment>
<dbReference type="EC" id="2.7.1.15" evidence="2 12"/>
<dbReference type="PRINTS" id="PR00990">
    <property type="entry name" value="RIBOKINASE"/>
</dbReference>
<keyword evidence="5 12" id="KW-0479">Metal-binding</keyword>
<feature type="binding site" evidence="12">
    <location>
        <position position="249"/>
    </location>
    <ligand>
        <name>substrate</name>
    </ligand>
</feature>
<dbReference type="InterPro" id="IPR002139">
    <property type="entry name" value="Ribo/fructo_kinase"/>
</dbReference>
<evidence type="ECO:0000256" key="10">
    <source>
        <dbReference type="ARBA" id="ARBA00022958"/>
    </source>
</evidence>
<dbReference type="PANTHER" id="PTHR10584">
    <property type="entry name" value="SUGAR KINASE"/>
    <property type="match status" value="1"/>
</dbReference>
<dbReference type="InterPro" id="IPR029056">
    <property type="entry name" value="Ribokinase-like"/>
</dbReference>
<feature type="binding site" evidence="12">
    <location>
        <begin position="15"/>
        <end position="17"/>
    </location>
    <ligand>
        <name>substrate</name>
    </ligand>
</feature>
<dbReference type="EMBL" id="BAABAE010000003">
    <property type="protein sequence ID" value="GAA3746623.1"/>
    <property type="molecule type" value="Genomic_DNA"/>
</dbReference>
<dbReference type="RefSeq" id="WP_344756738.1">
    <property type="nucleotide sequence ID" value="NZ_BAABAE010000003.1"/>
</dbReference>
<feature type="binding site" evidence="12">
    <location>
        <position position="288"/>
    </location>
    <ligand>
        <name>K(+)</name>
        <dbReference type="ChEBI" id="CHEBI:29103"/>
    </ligand>
</feature>
<evidence type="ECO:0000259" key="13">
    <source>
        <dbReference type="Pfam" id="PF00294"/>
    </source>
</evidence>
<feature type="binding site" evidence="12">
    <location>
        <position position="243"/>
    </location>
    <ligand>
        <name>K(+)</name>
        <dbReference type="ChEBI" id="CHEBI:29103"/>
    </ligand>
</feature>
<keyword evidence="8 12" id="KW-0067">ATP-binding</keyword>
<dbReference type="PROSITE" id="PS00584">
    <property type="entry name" value="PFKB_KINASES_2"/>
    <property type="match status" value="1"/>
</dbReference>
<dbReference type="Proteomes" id="UP001501004">
    <property type="component" value="Unassembled WGS sequence"/>
</dbReference>
<evidence type="ECO:0000256" key="11">
    <source>
        <dbReference type="ARBA" id="ARBA00023277"/>
    </source>
</evidence>
<evidence type="ECO:0000256" key="1">
    <source>
        <dbReference type="ARBA" id="ARBA00005380"/>
    </source>
</evidence>
<feature type="binding site" evidence="12">
    <location>
        <position position="284"/>
    </location>
    <ligand>
        <name>K(+)</name>
        <dbReference type="ChEBI" id="CHEBI:29103"/>
    </ligand>
</feature>
<sequence>MAQERSGIVMVGSANMDIVFTVERIPQPGETLLAESVATYPGGKGLNQAVAAARAGAPTTFVGSLGRDEHGGELAVTMTDAGIDRTLVRSSAAPTGQAFIVVADSAENTIIVASGANAEVTALTEPERAAIASASVLLMQLELPIGVVTEAAQVAKSAGTTVMLNAAPARELPDELISAVDCLIVNEHEACLIGGSDDLAEASARLAARVDRLIVTLGSDGSALYEGGVELARVPARRVDAVDTTGAGDTYCGAFAAAIAEGRDLESSAAFATAAAALSVQALGAVPSIPGRDRIEAMLAEPL</sequence>
<dbReference type="Gene3D" id="3.40.1190.20">
    <property type="match status" value="1"/>
</dbReference>
<keyword evidence="15" id="KW-1185">Reference proteome</keyword>